<dbReference type="Proteomes" id="UP000076420">
    <property type="component" value="Unassembled WGS sequence"/>
</dbReference>
<evidence type="ECO:0000313" key="1">
    <source>
        <dbReference type="EnsemblMetazoa" id="BGLB023100-PB"/>
    </source>
</evidence>
<dbReference type="AlphaFoldDB" id="A0A2C9KST3"/>
<dbReference type="VEuPathDB" id="VectorBase:BGLB023100"/>
<dbReference type="EnsemblMetazoa" id="BGLB023100-RB">
    <property type="protein sequence ID" value="BGLB023100-PB"/>
    <property type="gene ID" value="BGLB023100"/>
</dbReference>
<accession>A0A2C9KST3</accession>
<evidence type="ECO:0000313" key="2">
    <source>
        <dbReference type="Proteomes" id="UP000076420"/>
    </source>
</evidence>
<sequence length="112" mass="12869">MFLSPYKYRSRNSGNSESVVSQTCQVEDQQVLGSLKEYKTWFLLLPAGGTISIQNVIQSELQQLKKSSKVYHKQRNSDIFFLSTVDQELSISQDLKKLTTELEELKHGLNRN</sequence>
<proteinExistence type="predicted"/>
<name>A0A2C9KST3_BIOGL</name>
<dbReference type="Pfam" id="PF21975">
    <property type="entry name" value="ASNSD1-SEP"/>
    <property type="match status" value="1"/>
</dbReference>
<protein>
    <submittedName>
        <fullName evidence="1">Uncharacterized protein</fullName>
    </submittedName>
</protein>
<organism evidence="1 2">
    <name type="scientific">Biomphalaria glabrata</name>
    <name type="common">Bloodfluke planorb</name>
    <name type="synonym">Freshwater snail</name>
    <dbReference type="NCBI Taxonomy" id="6526"/>
    <lineage>
        <taxon>Eukaryota</taxon>
        <taxon>Metazoa</taxon>
        <taxon>Spiralia</taxon>
        <taxon>Lophotrochozoa</taxon>
        <taxon>Mollusca</taxon>
        <taxon>Gastropoda</taxon>
        <taxon>Heterobranchia</taxon>
        <taxon>Euthyneura</taxon>
        <taxon>Panpulmonata</taxon>
        <taxon>Hygrophila</taxon>
        <taxon>Lymnaeoidea</taxon>
        <taxon>Planorbidae</taxon>
        <taxon>Biomphalaria</taxon>
    </lineage>
</organism>
<reference evidence="1" key="1">
    <citation type="submission" date="2020-05" db="UniProtKB">
        <authorList>
            <consortium name="EnsemblMetazoa"/>
        </authorList>
    </citation>
    <scope>IDENTIFICATION</scope>
    <source>
        <strain evidence="1">BB02</strain>
    </source>
</reference>
<dbReference type="InterPro" id="IPR054148">
    <property type="entry name" value="ASNSD1-SEP"/>
</dbReference>
<gene>
    <name evidence="1" type="primary">106058279</name>
</gene>